<dbReference type="PRINTS" id="PR00320">
    <property type="entry name" value="GPROTEINBRPT"/>
</dbReference>
<feature type="repeat" description="WD" evidence="11">
    <location>
        <begin position="266"/>
        <end position="300"/>
    </location>
</feature>
<reference evidence="14 15" key="1">
    <citation type="submission" date="2019-12" db="EMBL/GenBank/DDBJ databases">
        <authorList>
            <person name="Floudas D."/>
            <person name="Bentzer J."/>
            <person name="Ahren D."/>
            <person name="Johansson T."/>
            <person name="Persson P."/>
            <person name="Tunlid A."/>
        </authorList>
    </citation>
    <scope>NUCLEOTIDE SEQUENCE [LARGE SCALE GENOMIC DNA]</scope>
    <source>
        <strain evidence="14 15">CBS 102.39</strain>
    </source>
</reference>
<dbReference type="SUPFAM" id="SSF88723">
    <property type="entry name" value="PIN domain-like"/>
    <property type="match status" value="1"/>
</dbReference>
<dbReference type="SUPFAM" id="SSF47807">
    <property type="entry name" value="5' to 3' exonuclease, C-terminal subdomain"/>
    <property type="match status" value="1"/>
</dbReference>
<keyword evidence="6" id="KW-0677">Repeat</keyword>
<feature type="repeat" description="WD" evidence="11">
    <location>
        <begin position="380"/>
        <end position="421"/>
    </location>
</feature>
<dbReference type="InterPro" id="IPR036322">
    <property type="entry name" value="WD40_repeat_dom_sf"/>
</dbReference>
<keyword evidence="4" id="KW-0963">Cytoplasm</keyword>
<keyword evidence="9" id="KW-0333">Golgi apparatus</keyword>
<evidence type="ECO:0000256" key="6">
    <source>
        <dbReference type="ARBA" id="ARBA00022737"/>
    </source>
</evidence>
<dbReference type="GO" id="GO:0005198">
    <property type="term" value="F:structural molecule activity"/>
    <property type="evidence" value="ECO:0007669"/>
    <property type="project" value="InterPro"/>
</dbReference>
<dbReference type="Gene3D" id="3.40.50.1010">
    <property type="entry name" value="5'-nuclease"/>
    <property type="match status" value="2"/>
</dbReference>
<dbReference type="GO" id="GO:0006890">
    <property type="term" value="P:retrograde vesicle-mediated transport, Golgi to endoplasmic reticulum"/>
    <property type="evidence" value="ECO:0007669"/>
    <property type="project" value="TreeGrafter"/>
</dbReference>
<evidence type="ECO:0000259" key="13">
    <source>
        <dbReference type="SMART" id="SM00484"/>
    </source>
</evidence>
<evidence type="ECO:0000256" key="7">
    <source>
        <dbReference type="ARBA" id="ARBA00022892"/>
    </source>
</evidence>
<feature type="compositionally biased region" description="Low complexity" evidence="12">
    <location>
        <begin position="10"/>
        <end position="34"/>
    </location>
</feature>
<dbReference type="SUPFAM" id="SSF82171">
    <property type="entry name" value="DPP6 N-terminal domain-like"/>
    <property type="match status" value="1"/>
</dbReference>
<dbReference type="Pfam" id="PF23953">
    <property type="entry name" value="TPR_COPA_B"/>
    <property type="match status" value="1"/>
</dbReference>
<dbReference type="Pfam" id="PF00400">
    <property type="entry name" value="WD40"/>
    <property type="match status" value="5"/>
</dbReference>
<evidence type="ECO:0000256" key="1">
    <source>
        <dbReference type="ARBA" id="ARBA00004255"/>
    </source>
</evidence>
<feature type="domain" description="XPG-I" evidence="13">
    <location>
        <begin position="1827"/>
        <end position="1897"/>
    </location>
</feature>
<dbReference type="CDD" id="cd00200">
    <property type="entry name" value="WD40"/>
    <property type="match status" value="1"/>
</dbReference>
<keyword evidence="5 11" id="KW-0853">WD repeat</keyword>
<dbReference type="GO" id="GO:0006886">
    <property type="term" value="P:intracellular protein transport"/>
    <property type="evidence" value="ECO:0007669"/>
    <property type="project" value="InterPro"/>
</dbReference>
<dbReference type="SMART" id="SM00279">
    <property type="entry name" value="HhH2"/>
    <property type="match status" value="1"/>
</dbReference>
<dbReference type="InterPro" id="IPR020472">
    <property type="entry name" value="WD40_PAC1"/>
</dbReference>
<dbReference type="PANTHER" id="PTHR19876">
    <property type="entry name" value="COATOMER"/>
    <property type="match status" value="1"/>
</dbReference>
<keyword evidence="3" id="KW-0813">Transport</keyword>
<dbReference type="Gene3D" id="2.130.10.10">
    <property type="entry name" value="YVTN repeat-like/Quinoprotein amine dehydrogenase"/>
    <property type="match status" value="1"/>
</dbReference>
<dbReference type="Pfam" id="PF06957">
    <property type="entry name" value="COPI_C"/>
    <property type="match status" value="1"/>
</dbReference>
<dbReference type="InterPro" id="IPR047312">
    <property type="entry name" value="Coatomer_alpha_WD-assoc_reg"/>
</dbReference>
<dbReference type="GO" id="GO:0003677">
    <property type="term" value="F:DNA binding"/>
    <property type="evidence" value="ECO:0007669"/>
    <property type="project" value="InterPro"/>
</dbReference>
<gene>
    <name evidence="14" type="ORF">D9613_009950</name>
</gene>
<dbReference type="GO" id="GO:0030126">
    <property type="term" value="C:COPI vesicle coat"/>
    <property type="evidence" value="ECO:0007669"/>
    <property type="project" value="InterPro"/>
</dbReference>
<dbReference type="PRINTS" id="PR00853">
    <property type="entry name" value="XPGRADSUPER"/>
</dbReference>
<keyword evidence="7" id="KW-0931">ER-Golgi transport</keyword>
<dbReference type="GO" id="GO:0006888">
    <property type="term" value="P:endoplasmic reticulum to Golgi vesicle-mediated transport"/>
    <property type="evidence" value="ECO:0007669"/>
    <property type="project" value="TreeGrafter"/>
</dbReference>
<dbReference type="GO" id="GO:0006281">
    <property type="term" value="P:DNA repair"/>
    <property type="evidence" value="ECO:0007669"/>
    <property type="project" value="UniProtKB-ARBA"/>
</dbReference>
<dbReference type="FunFam" id="2.130.10.10:FF:000010">
    <property type="entry name" value="Coatomer subunit alpha"/>
    <property type="match status" value="1"/>
</dbReference>
<dbReference type="PROSITE" id="PS00678">
    <property type="entry name" value="WD_REPEATS_1"/>
    <property type="match status" value="3"/>
</dbReference>
<dbReference type="SMART" id="SM00320">
    <property type="entry name" value="WD40"/>
    <property type="match status" value="7"/>
</dbReference>
<accession>A0A8H4QXG7</accession>
<feature type="repeat" description="WD" evidence="11">
    <location>
        <begin position="180"/>
        <end position="214"/>
    </location>
</feature>
<protein>
    <recommendedName>
        <fullName evidence="13">XPG-I domain-containing protein</fullName>
    </recommendedName>
</protein>
<evidence type="ECO:0000256" key="5">
    <source>
        <dbReference type="ARBA" id="ARBA00022574"/>
    </source>
</evidence>
<keyword evidence="8" id="KW-0653">Protein transport</keyword>
<evidence type="ECO:0000256" key="11">
    <source>
        <dbReference type="PROSITE-ProRule" id="PRU00221"/>
    </source>
</evidence>
<evidence type="ECO:0000256" key="12">
    <source>
        <dbReference type="SAM" id="MobiDB-lite"/>
    </source>
</evidence>
<feature type="compositionally biased region" description="Acidic residues" evidence="12">
    <location>
        <begin position="993"/>
        <end position="1013"/>
    </location>
</feature>
<dbReference type="Proteomes" id="UP000521872">
    <property type="component" value="Unassembled WGS sequence"/>
</dbReference>
<evidence type="ECO:0000313" key="14">
    <source>
        <dbReference type="EMBL" id="KAF4618654.1"/>
    </source>
</evidence>
<keyword evidence="10" id="KW-0472">Membrane</keyword>
<organism evidence="14 15">
    <name type="scientific">Agrocybe pediades</name>
    <dbReference type="NCBI Taxonomy" id="84607"/>
    <lineage>
        <taxon>Eukaryota</taxon>
        <taxon>Fungi</taxon>
        <taxon>Dikarya</taxon>
        <taxon>Basidiomycota</taxon>
        <taxon>Agaricomycotina</taxon>
        <taxon>Agaricomycetes</taxon>
        <taxon>Agaricomycetidae</taxon>
        <taxon>Agaricales</taxon>
        <taxon>Agaricineae</taxon>
        <taxon>Strophariaceae</taxon>
        <taxon>Agrocybe</taxon>
    </lineage>
</organism>
<dbReference type="GO" id="GO:0000139">
    <property type="term" value="C:Golgi membrane"/>
    <property type="evidence" value="ECO:0007669"/>
    <property type="project" value="UniProtKB-SubCell"/>
</dbReference>
<feature type="region of interest" description="Disordered" evidence="12">
    <location>
        <begin position="991"/>
        <end position="1043"/>
    </location>
</feature>
<dbReference type="InterPro" id="IPR006692">
    <property type="entry name" value="Beta-prop_COPA/B_2nd"/>
</dbReference>
<dbReference type="GO" id="GO:0004518">
    <property type="term" value="F:nuclease activity"/>
    <property type="evidence" value="ECO:0007669"/>
    <property type="project" value="InterPro"/>
</dbReference>
<keyword evidence="15" id="KW-1185">Reference proteome</keyword>
<evidence type="ECO:0000256" key="3">
    <source>
        <dbReference type="ARBA" id="ARBA00022448"/>
    </source>
</evidence>
<dbReference type="CDD" id="cd22948">
    <property type="entry name" value="Coatomer_WDAD_alpha"/>
    <property type="match status" value="1"/>
</dbReference>
<feature type="region of interest" description="Disordered" evidence="12">
    <location>
        <begin position="1528"/>
        <end position="1558"/>
    </location>
</feature>
<dbReference type="InterPro" id="IPR006084">
    <property type="entry name" value="XPG/Rad2"/>
</dbReference>
<dbReference type="PROSITE" id="PS50294">
    <property type="entry name" value="WD_REPEATS_REGION"/>
    <property type="match status" value="5"/>
</dbReference>
<dbReference type="SMART" id="SM00484">
    <property type="entry name" value="XPGI"/>
    <property type="match status" value="1"/>
</dbReference>
<dbReference type="InterPro" id="IPR056176">
    <property type="entry name" value="TPR_COPA_B"/>
</dbReference>
<sequence length="2024" mass="223793">MDITSFGVDSSSAAANSSSSPSASQKPSGGPSKPLANDKERPITDIISERFPAFDAQSLIARPFEDEASRSAKFEKELCDMLLNVLLETHAWARARPKHEATREGRLLEDQIGQIMETEREQGMCSSSPTPSSSSASSYLLGSAFVGLAFHPTQPLLAASLHNGSVQLWNYRMGVLVDRFEEHEGPVRAVAIHPTRALLATGGDDYKIKVWDIRPQNRRCLFTLHGHLDYVRTVQFHHEMPWIISASDDQTIRIWNSTSRQCIAVLTGHSHYVMSVQFHPKEDLIVSASMDQTVRVWDISGLRKGSHNSGGPGGSSGNGPGNFETFDNFSTVKHVLEGHDRGVNFAMFHPTLPLIISAGDDRVIKIWRMSETKAWEVDSCRGHFNNVSSALFHPKHELIVSCGEDKTVRVWDLAKRTAIQTFRREQDRFWVLAAHPNLNLFAAGHDSGLIVFKLERERPAFSVHQDTLYYVRDKYVRSYDFNTGADIGLLSVRKFGSPYVPPRTLSFNPAERAVILTISSDNGLYELANLPQQAQGEVKDSSVDGKKGSGQSAIFVARNRFAVLNKATQLIEVRDLSNSVVKSIKPPVQTNEIFYGGTACLILSSPTSVVLYDIQQQKTIAEISSPPVKYVVWSNDSSLVALMSKHTITIANKNFSQHSLIHETIRIKSGAWDDAGVFIYSTLNHVKYCLAQGDHGVICTLDNPVYLTRVKGKTVHCLDRSARPRTITFDPTEYRFKLALLKNNYEEMLYIIKTSTLLGQSIIAYLQQKGFPEIALHFVQDTNTRFELAIECGNLDVAMETAKAINRADCWERLAQQALKQGNHKVVEKAYQQTKNFDKLSFLYLTTGSQDKLSKMQKIADARGDPMSRFHNALYVGDVHARIAVLRDVGLHPLAYLTAKTNSLDDLAAEILEAAGLTEDDISDVPSFGTSTLKPPPIITLTTDLVWPSVSTGENFFDRALVNGQLEGGVEPAYVNGDAAAAAHSALDAWAKEEEDHEEIDPEEGGWELDADGGDFHAAAEESAAVEEEELGAGATPGPSEPDLWVRNSPLAVDHVAAGSFETAMQLLNRQFGVVNFPLLKPLFLSIYRSSHTYLSTYASLPPLKLHVRRNPSETSPSRVLPVVYRSLQAIRSELTEGYRFVAQNKLAEAQTTFRSVLQALLLVVLSSDEEARLWRETVTSAREYLLGVSIELERRRVVEEEPDNVARNLELAAYFTQCQLQPPHMQIALRSAIGAFARANNQAHAARFARRLLELRPDPKIAKQRIAAGDRNPRNAVEIAYDEFTPFEICAATYTPIYKGSPSVHCPYTDAAYLPQFKGTLDPLVQLVEIGASAAALIQDLRISTQLELPHDSPVLSGVVLTPDLFKHLPNRFAALKGKKIVMQRFHFARIEHPYRHVLGWYKLIHELKENGVSAICVFDGKERSAAKLREVQRREAARQLTRVRGSIEQQRFERLNDLQQSIRIFQSLSEAEQHAVLIKLDRQAFGAPDDTAKILQPEVLERGEEEEGLPLVVDSDVDEAVELSISREQASEESISPELEPEEAASMEPTPTVQAPKDMIPTDVVLEKLSPVVGLDIVTQESASEESTTPSRLQPEATLPIEPIPGVQELKDRTPADAIIAKEVPIGQLHAPPDETQSEEHPAELAYVEELPVHAKPSTEPNLPDLTLPVESIPEENVASGHPIPGIQVEEAKSEEVPMEDVKSAKSIDLEEFAAHFQALKIGYQAAAAHLSTCSSVVDVPSTEDATSAENRKTEKLLTKFQNELTIQEEKVWSDIVTSLVPSNPDVEEDINSLLSRSHTMAESFQRRSDGPTAAAYQECKEIIKAMGIPCIDATGAIEGEGLASKLVLDGLADYVASEDTDVLVYDAPLVKNVTSATEPLIVVSGSDIRSVLDLDRSAFIDFALLLGTDFTERINNVGPVRAYQLIKDHGCIEDVLEAIKDNGRYKPKIPVDAYLAQIRIARSVYNTLPLAPPVDSLNPTVTDEEEVSEILERYDLTRLVLGASDSYHILGATFFDDKPEA</sequence>
<feature type="repeat" description="WD" evidence="11">
    <location>
        <begin position="224"/>
        <end position="265"/>
    </location>
</feature>
<dbReference type="PROSITE" id="PS50082">
    <property type="entry name" value="WD_REPEATS_2"/>
    <property type="match status" value="5"/>
</dbReference>
<evidence type="ECO:0000256" key="8">
    <source>
        <dbReference type="ARBA" id="ARBA00022927"/>
    </source>
</evidence>
<dbReference type="InterPro" id="IPR008918">
    <property type="entry name" value="HhH2"/>
</dbReference>
<proteinExistence type="predicted"/>
<dbReference type="InterPro" id="IPR001680">
    <property type="entry name" value="WD40_rpt"/>
</dbReference>
<comment type="subcellular location">
    <subcellularLocation>
        <location evidence="2">Cytoplasm</location>
    </subcellularLocation>
    <subcellularLocation>
        <location evidence="1">Golgi apparatus membrane</location>
        <topology evidence="1">Peripheral membrane protein</topology>
        <orientation evidence="1">Cytoplasmic side</orientation>
    </subcellularLocation>
</comment>
<dbReference type="Gene3D" id="1.25.40.470">
    <property type="match status" value="1"/>
</dbReference>
<dbReference type="InterPro" id="IPR006086">
    <property type="entry name" value="XPG-I_dom"/>
</dbReference>
<dbReference type="InterPro" id="IPR015943">
    <property type="entry name" value="WD40/YVTN_repeat-like_dom_sf"/>
</dbReference>
<dbReference type="GO" id="GO:0006891">
    <property type="term" value="P:intra-Golgi vesicle-mediated transport"/>
    <property type="evidence" value="ECO:0007669"/>
    <property type="project" value="TreeGrafter"/>
</dbReference>
<feature type="region of interest" description="Disordered" evidence="12">
    <location>
        <begin position="1"/>
        <end position="41"/>
    </location>
</feature>
<dbReference type="PANTHER" id="PTHR19876:SF1">
    <property type="entry name" value="COATOMER SUBUNIT ALPHA"/>
    <property type="match status" value="1"/>
</dbReference>
<dbReference type="InterPro" id="IPR050844">
    <property type="entry name" value="Coatomer_complex_subunit"/>
</dbReference>
<evidence type="ECO:0000256" key="4">
    <source>
        <dbReference type="ARBA" id="ARBA00022490"/>
    </source>
</evidence>
<dbReference type="FunFam" id="1.25.40.470:FF:000002">
    <property type="entry name" value="Coatomer subunit alpha"/>
    <property type="match status" value="1"/>
</dbReference>
<dbReference type="Pfam" id="PF00867">
    <property type="entry name" value="XPG_I"/>
    <property type="match status" value="1"/>
</dbReference>
<dbReference type="InterPro" id="IPR036279">
    <property type="entry name" value="5-3_exonuclease_C_sf"/>
</dbReference>
<dbReference type="Pfam" id="PF04053">
    <property type="entry name" value="B-prop_COPA_B_2nd"/>
    <property type="match status" value="1"/>
</dbReference>
<dbReference type="EMBL" id="JAACJL010000017">
    <property type="protein sequence ID" value="KAF4618654.1"/>
    <property type="molecule type" value="Genomic_DNA"/>
</dbReference>
<dbReference type="InterPro" id="IPR010714">
    <property type="entry name" value="Coatomer_asu_C"/>
</dbReference>
<dbReference type="InterPro" id="IPR029060">
    <property type="entry name" value="PIN-like_dom_sf"/>
</dbReference>
<evidence type="ECO:0000313" key="15">
    <source>
        <dbReference type="Proteomes" id="UP000521872"/>
    </source>
</evidence>
<dbReference type="SUPFAM" id="SSF50978">
    <property type="entry name" value="WD40 repeat-like"/>
    <property type="match status" value="1"/>
</dbReference>
<evidence type="ECO:0000256" key="2">
    <source>
        <dbReference type="ARBA" id="ARBA00004496"/>
    </source>
</evidence>
<dbReference type="Gene3D" id="1.10.150.20">
    <property type="entry name" value="5' to 3' exonuclease, C-terminal subdomain"/>
    <property type="match status" value="1"/>
</dbReference>
<evidence type="ECO:0000256" key="9">
    <source>
        <dbReference type="ARBA" id="ARBA00023034"/>
    </source>
</evidence>
<feature type="repeat" description="WD" evidence="11">
    <location>
        <begin position="336"/>
        <end position="377"/>
    </location>
</feature>
<comment type="caution">
    <text evidence="14">The sequence shown here is derived from an EMBL/GenBank/DDBJ whole genome shotgun (WGS) entry which is preliminary data.</text>
</comment>
<dbReference type="InterPro" id="IPR019775">
    <property type="entry name" value="WD40_repeat_CS"/>
</dbReference>
<name>A0A8H4QXG7_9AGAR</name>
<evidence type="ECO:0000256" key="10">
    <source>
        <dbReference type="ARBA" id="ARBA00023136"/>
    </source>
</evidence>